<evidence type="ECO:0000313" key="8">
    <source>
        <dbReference type="Proteomes" id="UP000054266"/>
    </source>
</evidence>
<comment type="subcellular location">
    <subcellularLocation>
        <location evidence="1">Nucleus</location>
    </subcellularLocation>
</comment>
<dbReference type="GO" id="GO:0008270">
    <property type="term" value="F:zinc ion binding"/>
    <property type="evidence" value="ECO:0007669"/>
    <property type="project" value="InterPro"/>
</dbReference>
<dbReference type="PROSITE" id="PS50048">
    <property type="entry name" value="ZN2_CY6_FUNGAL_2"/>
    <property type="match status" value="1"/>
</dbReference>
<keyword evidence="4" id="KW-0804">Transcription</keyword>
<evidence type="ECO:0000256" key="4">
    <source>
        <dbReference type="ARBA" id="ARBA00023163"/>
    </source>
</evidence>
<dbReference type="Pfam" id="PF11951">
    <property type="entry name" value="Fungal_trans_2"/>
    <property type="match status" value="1"/>
</dbReference>
<sequence length="535" mass="60087">MGKNVRRTFDACWTCRRRRVSCDGSAPTCSSCRRLSLNCEGYSVRLVWVDGKKGMYESRSRRTLNYLSTWAGQSPYTPAQVDHLVDPESEDGCCRCTLHTAGCNPFRILRPIDACSEPAATPSSDSASDVSTVEWPSTPIWQTPSLNRPWMESMLLNHYVNHVAYLMMPVDSEANPWRCIYPSIAVHHSSQASKSLHDALLSQSAFHLTVLHADNHDLAQEYKLYARKRHYSALKTLRASLDYQLDDFTACAAALLTLAQIEGCYSSEHHEWRTHFLGVAGLLTLFSPDSPWTKSSDAWVISQSLALCFEIAHTGLIASSGRAQITDSLLERLSQVGHVGYTIGASSEVIQSISKIRQLAEAQSCGESATEIDIRSGKILVEINASDSTLSVTQPVENRQEYLRSLHQRMFRNAAMIYLYRTIYNVVPDTIRDRVSQVLGDAMKFLDMGGGSISLWPVFIAAVETCTEQERDAVKRWLNYSCKLGIGNRHSARRIIEEVWRRRDQEARSGCTPVDNIAVDWRQVQSELQIDILLL</sequence>
<dbReference type="InterPro" id="IPR036864">
    <property type="entry name" value="Zn2-C6_fun-type_DNA-bd_sf"/>
</dbReference>
<dbReference type="AlphaFoldDB" id="A0A0D2CWI9"/>
<reference evidence="7 8" key="1">
    <citation type="submission" date="2015-01" db="EMBL/GenBank/DDBJ databases">
        <title>The Genome Sequence of Capronia semiimmersa CBS27337.</title>
        <authorList>
            <consortium name="The Broad Institute Genomics Platform"/>
            <person name="Cuomo C."/>
            <person name="de Hoog S."/>
            <person name="Gorbushina A."/>
            <person name="Stielow B."/>
            <person name="Teixiera M."/>
            <person name="Abouelleil A."/>
            <person name="Chapman S.B."/>
            <person name="Priest M."/>
            <person name="Young S.K."/>
            <person name="Wortman J."/>
            <person name="Nusbaum C."/>
            <person name="Birren B."/>
        </authorList>
    </citation>
    <scope>NUCLEOTIDE SEQUENCE [LARGE SCALE GENOMIC DNA]</scope>
    <source>
        <strain evidence="7 8">CBS 27337</strain>
    </source>
</reference>
<dbReference type="Proteomes" id="UP000054266">
    <property type="component" value="Unassembled WGS sequence"/>
</dbReference>
<evidence type="ECO:0000259" key="6">
    <source>
        <dbReference type="PROSITE" id="PS50048"/>
    </source>
</evidence>
<evidence type="ECO:0000313" key="7">
    <source>
        <dbReference type="EMBL" id="KIW69501.1"/>
    </source>
</evidence>
<dbReference type="PROSITE" id="PS00463">
    <property type="entry name" value="ZN2_CY6_FUNGAL_1"/>
    <property type="match status" value="1"/>
</dbReference>
<dbReference type="CDD" id="cd00067">
    <property type="entry name" value="GAL4"/>
    <property type="match status" value="1"/>
</dbReference>
<dbReference type="SMART" id="SM00066">
    <property type="entry name" value="GAL4"/>
    <property type="match status" value="1"/>
</dbReference>
<name>A0A0D2CWI9_9EURO</name>
<dbReference type="PANTHER" id="PTHR37534:SF46">
    <property type="entry name" value="ZN(II)2CYS6 TRANSCRIPTION FACTOR (EUROFUNG)"/>
    <property type="match status" value="1"/>
</dbReference>
<dbReference type="SUPFAM" id="SSF57701">
    <property type="entry name" value="Zn2/Cys6 DNA-binding domain"/>
    <property type="match status" value="1"/>
</dbReference>
<dbReference type="PANTHER" id="PTHR37534">
    <property type="entry name" value="TRANSCRIPTIONAL ACTIVATOR PROTEIN UGA3"/>
    <property type="match status" value="1"/>
</dbReference>
<proteinExistence type="predicted"/>
<dbReference type="Pfam" id="PF00172">
    <property type="entry name" value="Zn_clus"/>
    <property type="match status" value="1"/>
</dbReference>
<dbReference type="EMBL" id="KN846958">
    <property type="protein sequence ID" value="KIW69501.1"/>
    <property type="molecule type" value="Genomic_DNA"/>
</dbReference>
<dbReference type="InterPro" id="IPR001138">
    <property type="entry name" value="Zn2Cys6_DnaBD"/>
</dbReference>
<dbReference type="GO" id="GO:0005634">
    <property type="term" value="C:nucleus"/>
    <property type="evidence" value="ECO:0007669"/>
    <property type="project" value="UniProtKB-SubCell"/>
</dbReference>
<dbReference type="GO" id="GO:0000981">
    <property type="term" value="F:DNA-binding transcription factor activity, RNA polymerase II-specific"/>
    <property type="evidence" value="ECO:0007669"/>
    <property type="project" value="InterPro"/>
</dbReference>
<keyword evidence="5" id="KW-0539">Nucleus</keyword>
<protein>
    <recommendedName>
        <fullName evidence="6">Zn(2)-C6 fungal-type domain-containing protein</fullName>
    </recommendedName>
</protein>
<gene>
    <name evidence="7" type="ORF">PV04_05374</name>
</gene>
<feature type="domain" description="Zn(2)-C6 fungal-type" evidence="6">
    <location>
        <begin position="11"/>
        <end position="39"/>
    </location>
</feature>
<keyword evidence="2" id="KW-0805">Transcription regulation</keyword>
<accession>A0A0D2CWI9</accession>
<dbReference type="STRING" id="5601.A0A0D2CWI9"/>
<dbReference type="Gene3D" id="4.10.240.10">
    <property type="entry name" value="Zn(2)-C6 fungal-type DNA-binding domain"/>
    <property type="match status" value="1"/>
</dbReference>
<evidence type="ECO:0000256" key="3">
    <source>
        <dbReference type="ARBA" id="ARBA00023125"/>
    </source>
</evidence>
<dbReference type="HOGENOM" id="CLU_009030_4_0_1"/>
<dbReference type="GO" id="GO:0003677">
    <property type="term" value="F:DNA binding"/>
    <property type="evidence" value="ECO:0007669"/>
    <property type="project" value="UniProtKB-KW"/>
</dbReference>
<evidence type="ECO:0000256" key="2">
    <source>
        <dbReference type="ARBA" id="ARBA00023015"/>
    </source>
</evidence>
<evidence type="ECO:0000256" key="5">
    <source>
        <dbReference type="ARBA" id="ARBA00023242"/>
    </source>
</evidence>
<dbReference type="InterPro" id="IPR021858">
    <property type="entry name" value="Fun_TF"/>
</dbReference>
<keyword evidence="3" id="KW-0238">DNA-binding</keyword>
<evidence type="ECO:0000256" key="1">
    <source>
        <dbReference type="ARBA" id="ARBA00004123"/>
    </source>
</evidence>
<organism evidence="7 8">
    <name type="scientific">Phialophora macrospora</name>
    <dbReference type="NCBI Taxonomy" id="1851006"/>
    <lineage>
        <taxon>Eukaryota</taxon>
        <taxon>Fungi</taxon>
        <taxon>Dikarya</taxon>
        <taxon>Ascomycota</taxon>
        <taxon>Pezizomycotina</taxon>
        <taxon>Eurotiomycetes</taxon>
        <taxon>Chaetothyriomycetidae</taxon>
        <taxon>Chaetothyriales</taxon>
        <taxon>Herpotrichiellaceae</taxon>
        <taxon>Phialophora</taxon>
    </lineage>
</organism>
<keyword evidence="8" id="KW-1185">Reference proteome</keyword>